<proteinExistence type="predicted"/>
<dbReference type="AlphaFoldDB" id="A0A3L6F7I7"/>
<protein>
    <submittedName>
        <fullName evidence="1">Uncharacterized protein</fullName>
    </submittedName>
</protein>
<gene>
    <name evidence="1" type="ORF">Zm00014a_042263</name>
</gene>
<comment type="caution">
    <text evidence="1">The sequence shown here is derived from an EMBL/GenBank/DDBJ whole genome shotgun (WGS) entry which is preliminary data.</text>
</comment>
<evidence type="ECO:0000313" key="1">
    <source>
        <dbReference type="EMBL" id="PWZ29049.1"/>
    </source>
</evidence>
<accession>A0A3L6F7I7</accession>
<reference evidence="1" key="1">
    <citation type="journal article" date="2018" name="Nat. Genet.">
        <title>Extensive intraspecific gene order and gene structural variations between Mo17 and other maize genomes.</title>
        <authorList>
            <person name="Sun S."/>
            <person name="Zhou Y."/>
            <person name="Chen J."/>
            <person name="Shi J."/>
            <person name="Zhao H."/>
            <person name="Zhao H."/>
            <person name="Song W."/>
            <person name="Zhang M."/>
            <person name="Cui Y."/>
            <person name="Dong X."/>
            <person name="Liu H."/>
            <person name="Ma X."/>
            <person name="Jiao Y."/>
            <person name="Wang B."/>
            <person name="Wei X."/>
            <person name="Stein J.C."/>
            <person name="Glaubitz J.C."/>
            <person name="Lu F."/>
            <person name="Yu G."/>
            <person name="Liang C."/>
            <person name="Fengler K."/>
            <person name="Li B."/>
            <person name="Rafalski A."/>
            <person name="Schnable P.S."/>
            <person name="Ware D.H."/>
            <person name="Buckler E.S."/>
            <person name="Lai J."/>
        </authorList>
    </citation>
    <scope>NUCLEOTIDE SEQUENCE [LARGE SCALE GENOMIC DNA]</scope>
    <source>
        <tissue evidence="1">Seedling</tissue>
    </source>
</reference>
<dbReference type="EMBL" id="NCVQ01000005">
    <property type="protein sequence ID" value="PWZ29049.1"/>
    <property type="molecule type" value="Genomic_DNA"/>
</dbReference>
<sequence length="37" mass="4439">MIFCKIKNNCVGPAQYYGPRLRHKHRTTLVPGWPRHY</sequence>
<name>A0A3L6F7I7_MAIZE</name>
<organism evidence="1">
    <name type="scientific">Zea mays</name>
    <name type="common">Maize</name>
    <dbReference type="NCBI Taxonomy" id="4577"/>
    <lineage>
        <taxon>Eukaryota</taxon>
        <taxon>Viridiplantae</taxon>
        <taxon>Streptophyta</taxon>
        <taxon>Embryophyta</taxon>
        <taxon>Tracheophyta</taxon>
        <taxon>Spermatophyta</taxon>
        <taxon>Magnoliopsida</taxon>
        <taxon>Liliopsida</taxon>
        <taxon>Poales</taxon>
        <taxon>Poaceae</taxon>
        <taxon>PACMAD clade</taxon>
        <taxon>Panicoideae</taxon>
        <taxon>Andropogonodae</taxon>
        <taxon>Andropogoneae</taxon>
        <taxon>Tripsacinae</taxon>
        <taxon>Zea</taxon>
    </lineage>
</organism>
<dbReference type="Proteomes" id="UP000251960">
    <property type="component" value="Chromosome 4"/>
</dbReference>